<accession>A0A3B1C526</accession>
<dbReference type="AlphaFoldDB" id="A0A3B1C526"/>
<dbReference type="InterPro" id="IPR039422">
    <property type="entry name" value="MarR/SlyA-like"/>
</dbReference>
<dbReference type="InterPro" id="IPR036390">
    <property type="entry name" value="WH_DNA-bd_sf"/>
</dbReference>
<dbReference type="GO" id="GO:0003700">
    <property type="term" value="F:DNA-binding transcription factor activity"/>
    <property type="evidence" value="ECO:0007669"/>
    <property type="project" value="InterPro"/>
</dbReference>
<evidence type="ECO:0000259" key="1">
    <source>
        <dbReference type="PROSITE" id="PS50995"/>
    </source>
</evidence>
<feature type="domain" description="HTH marR-type" evidence="1">
    <location>
        <begin position="11"/>
        <end position="117"/>
    </location>
</feature>
<dbReference type="SMART" id="SM00347">
    <property type="entry name" value="HTH_MARR"/>
    <property type="match status" value="1"/>
</dbReference>
<dbReference type="PANTHER" id="PTHR33164">
    <property type="entry name" value="TRANSCRIPTIONAL REGULATOR, MARR FAMILY"/>
    <property type="match status" value="1"/>
</dbReference>
<organism evidence="2">
    <name type="scientific">hydrothermal vent metagenome</name>
    <dbReference type="NCBI Taxonomy" id="652676"/>
    <lineage>
        <taxon>unclassified sequences</taxon>
        <taxon>metagenomes</taxon>
        <taxon>ecological metagenomes</taxon>
    </lineage>
</organism>
<evidence type="ECO:0000313" key="2">
    <source>
        <dbReference type="EMBL" id="VAX25626.1"/>
    </source>
</evidence>
<dbReference type="PANTHER" id="PTHR33164:SF101">
    <property type="entry name" value="TRANSCRIPTIONAL REPRESSOR MPRA"/>
    <property type="match status" value="1"/>
</dbReference>
<dbReference type="Pfam" id="PF01047">
    <property type="entry name" value="MarR"/>
    <property type="match status" value="1"/>
</dbReference>
<dbReference type="Gene3D" id="1.10.10.10">
    <property type="entry name" value="Winged helix-like DNA-binding domain superfamily/Winged helix DNA-binding domain"/>
    <property type="match status" value="1"/>
</dbReference>
<protein>
    <recommendedName>
        <fullName evidence="1">HTH marR-type domain-containing protein</fullName>
    </recommendedName>
</protein>
<proteinExistence type="predicted"/>
<dbReference type="EMBL" id="UOGA01000306">
    <property type="protein sequence ID" value="VAX25626.1"/>
    <property type="molecule type" value="Genomic_DNA"/>
</dbReference>
<gene>
    <name evidence="2" type="ORF">MNBD_NITROSPINAE04-1475</name>
</gene>
<feature type="non-terminal residue" evidence="2">
    <location>
        <position position="117"/>
    </location>
</feature>
<dbReference type="SUPFAM" id="SSF46785">
    <property type="entry name" value="Winged helix' DNA-binding domain"/>
    <property type="match status" value="1"/>
</dbReference>
<sequence length="117" mass="13168">MGTHHKGSEKEVRALNTFIKLVRASESLVSRSLPILTAAGLTLSQFDALEALYHLGPLCQKELGQKMLKSGGNVTMVVNNLEKNELVKRLRRDNDRRYITVHITRKGTNIIKKLFPT</sequence>
<dbReference type="GO" id="GO:0006950">
    <property type="term" value="P:response to stress"/>
    <property type="evidence" value="ECO:0007669"/>
    <property type="project" value="TreeGrafter"/>
</dbReference>
<reference evidence="2" key="1">
    <citation type="submission" date="2018-06" db="EMBL/GenBank/DDBJ databases">
        <authorList>
            <person name="Zhirakovskaya E."/>
        </authorList>
    </citation>
    <scope>NUCLEOTIDE SEQUENCE</scope>
</reference>
<name>A0A3B1C526_9ZZZZ</name>
<dbReference type="InterPro" id="IPR000835">
    <property type="entry name" value="HTH_MarR-typ"/>
</dbReference>
<dbReference type="InterPro" id="IPR036388">
    <property type="entry name" value="WH-like_DNA-bd_sf"/>
</dbReference>
<dbReference type="PROSITE" id="PS50995">
    <property type="entry name" value="HTH_MARR_2"/>
    <property type="match status" value="1"/>
</dbReference>